<feature type="region of interest" description="Disordered" evidence="2">
    <location>
        <begin position="1334"/>
        <end position="1412"/>
    </location>
</feature>
<feature type="coiled-coil region" evidence="1">
    <location>
        <begin position="2029"/>
        <end position="2056"/>
    </location>
</feature>
<feature type="region of interest" description="Disordered" evidence="2">
    <location>
        <begin position="1437"/>
        <end position="1554"/>
    </location>
</feature>
<feature type="compositionally biased region" description="Acidic residues" evidence="2">
    <location>
        <begin position="1958"/>
        <end position="1985"/>
    </location>
</feature>
<feature type="compositionally biased region" description="Acidic residues" evidence="2">
    <location>
        <begin position="1940"/>
        <end position="1951"/>
    </location>
</feature>
<organism evidence="3 4">
    <name type="scientific">Tritrichomonas musculus</name>
    <dbReference type="NCBI Taxonomy" id="1915356"/>
    <lineage>
        <taxon>Eukaryota</taxon>
        <taxon>Metamonada</taxon>
        <taxon>Parabasalia</taxon>
        <taxon>Tritrichomonadida</taxon>
        <taxon>Tritrichomonadidae</taxon>
        <taxon>Tritrichomonas</taxon>
    </lineage>
</organism>
<feature type="compositionally biased region" description="Basic and acidic residues" evidence="2">
    <location>
        <begin position="1457"/>
        <end position="1488"/>
    </location>
</feature>
<feature type="compositionally biased region" description="Acidic residues" evidence="2">
    <location>
        <begin position="1772"/>
        <end position="1787"/>
    </location>
</feature>
<evidence type="ECO:0000313" key="4">
    <source>
        <dbReference type="Proteomes" id="UP001470230"/>
    </source>
</evidence>
<reference evidence="3 4" key="1">
    <citation type="submission" date="2024-04" db="EMBL/GenBank/DDBJ databases">
        <title>Tritrichomonas musculus Genome.</title>
        <authorList>
            <person name="Alves-Ferreira E."/>
            <person name="Grigg M."/>
            <person name="Lorenzi H."/>
            <person name="Galac M."/>
        </authorList>
    </citation>
    <scope>NUCLEOTIDE SEQUENCE [LARGE SCALE GENOMIC DNA]</scope>
    <source>
        <strain evidence="3 4">EAF2021</strain>
    </source>
</reference>
<feature type="compositionally biased region" description="Basic residues" evidence="2">
    <location>
        <begin position="2089"/>
        <end position="2104"/>
    </location>
</feature>
<feature type="region of interest" description="Disordered" evidence="2">
    <location>
        <begin position="2063"/>
        <end position="2104"/>
    </location>
</feature>
<evidence type="ECO:0000313" key="3">
    <source>
        <dbReference type="EMBL" id="KAK8870307.1"/>
    </source>
</evidence>
<keyword evidence="4" id="KW-1185">Reference proteome</keyword>
<name>A0ABR2IZ83_9EUKA</name>
<dbReference type="InterPro" id="IPR040401">
    <property type="entry name" value="CCDC162"/>
</dbReference>
<feature type="coiled-coil region" evidence="1">
    <location>
        <begin position="1642"/>
        <end position="1669"/>
    </location>
</feature>
<gene>
    <name evidence="3" type="ORF">M9Y10_008185</name>
</gene>
<feature type="region of interest" description="Disordered" evidence="2">
    <location>
        <begin position="1766"/>
        <end position="1994"/>
    </location>
</feature>
<dbReference type="EMBL" id="JAPFFF010000014">
    <property type="protein sequence ID" value="KAK8870307.1"/>
    <property type="molecule type" value="Genomic_DNA"/>
</dbReference>
<feature type="compositionally biased region" description="Basic and acidic residues" evidence="2">
    <location>
        <begin position="1334"/>
        <end position="1347"/>
    </location>
</feature>
<feature type="compositionally biased region" description="Basic and acidic residues" evidence="2">
    <location>
        <begin position="1900"/>
        <end position="1913"/>
    </location>
</feature>
<feature type="compositionally biased region" description="Basic and acidic residues" evidence="2">
    <location>
        <begin position="1372"/>
        <end position="1381"/>
    </location>
</feature>
<feature type="coiled-coil region" evidence="1">
    <location>
        <begin position="1254"/>
        <end position="1299"/>
    </location>
</feature>
<dbReference type="Proteomes" id="UP001470230">
    <property type="component" value="Unassembled WGS sequence"/>
</dbReference>
<sequence length="2104" mass="246730">MREKSLKFLESKLDESINNLNCDLSDLISQLNNNISLNTANNFPSFQSKEEFDKNRTNVFNEFTEYNPIFMPSFIKDKKTKTQFFKYENLSFFMQNFYKNIVEQLKEKEKIVSRRISSCSSHSMYLVSFTNFIESNMQLIQKCQNFYFQLSYSSNLSQETFLSFIKLISLKNTLQFPLNYLYKLFKYYTVTKREEILTKAIDRFRSDLLFCSSISIPKTNENLEKELKRISLLCGIPFDLHSNDGQKFFYHCEKAFSDSFLLNIPIDFFDITKVEYSKENDPVSLINNSIINVTLIDKGLIKSLKSLFTGTFDEMTKFFNDELFKFNLQKEINRDHLLSFMKIRFVKNKKTLISLYNNCKTFISLKSKILNQKNSEDEVKLLFKQNLRLIFSFASKLINKTFGELDNHSIIETALSLQLRYEQSKGKVINALLTVFDHTNDESINSIIIELIDKKPLLFYDPLKSYEKQFELNVDVLDVIGQCLWLMVNLSILNEQFYSSSFQQKNKDVYLLSNDSVPISRFEVFPNVLSVIKFYTKAPLMAEEICESLSINYLRFNLYFSLSIWSCLLEEIKEFTNHCPLPYERNQIPYLSEDSYHLFSNEIFNNSEKIEKFFNELNDTEKVATFERNYVRLNKCLSKLQNFYNLQHFLIPIYNKQLNVHLTSPSFELPNLTPEFLLDSKFDAIIEKVYEEQHRFTTILLTAVRFNNYQSDSLYMRNNFDLKKLKRDLSTLSYEENIRNNLNEFVAFSMFYSLDDFNVDKPLCDLSTNPSYLTYLSLYELAFMGQLETAFFHYNPVREYFHFSENFFDYETNSISPFVIPTVSQCLTLPESKIEDAYSIISHRIRICHLVRFESVIQAPIAQTFNALSNGKLQWNGDLLAHLLSEIENHPFINKSGAYEAFDYVLFCRFNIAFLSTLFNAVQSADSDAEMVRNIKETWIEISQNRKLKSDIGDTLTIDRYRPKWVDIFLPNFFDKAKNLLIGQLSIVNTVLADNLISYPNLKSHEILHNELSKMVSVLACSILHSEEKLENCSIEEAVRKVTKADLNEHSHSKSSIPSLRSFSFKRVSDETIQNMIVEKQIKEVNEISELLTSKLSKNATTTLAKPEFYNDKKNLLKHEFYIPTPEDVSRQVNLEMNFRFFKLISKLREFLRTQNLTKEKLTDLCKTVNCYISIDDSLSFSIRYKNKKPIDARKQTDIQRFCQTYSGYLRNAANELKKSNEEAELLAQIERCFKNDQRSQWQTKCAAENSKRFMELNELREKVGERNNEQREEDDRIREGIRAEYQKLLDDIDELIVQERIKFSRYRDRLRNGVKESIQSCLPSDDEIDKAMRMQKQDQSQHRESHSQNADNEPNNESHSLIQGQNSGQDEFPKLAKNKSDSNLNNCDFDKLKKDKSDSQDEFPKLVKNKSDSNLNNCDFDKLVKDKSDSCLFPKFDVQKSDTNDSASDFPKLQANRKDGDDENELKFDHHVEFSPDSSRRLNRSEDFLSNDDEDGNLECRRSRPPSSTAGLLIAGESLPRVPQSPVTTNRQNNRQNGFPSPPNSACPRETTPLKRRSVHKAIFGSYMNPRRSEKVEDEIDQLKKEILRIRVVHAMNIFAMEKSFTAKITTATQEYREINSIFWNSKRNFDEFVMSMTRKIDGFYSELADYEAEIEATKAKIEKRKKQTLQLLHWKQVNLQMCDRIQSQLKEFNSGSSPDVDVLTLIKRIEESRAELERLTVETDAFEQELEREIREPMAAIDYYRRKIQQTKCETAKLRYRANQGRLGNEDDEEKVENDEDEENVDDKGETSKFKLKLNKTENEDEENVDDKGETSKFKLKLNKTENEDEEKGETSRFKLKLNKTENEDEEKGETSKFKLKLNKTENDDEEDIVDDKSENSRFKLKLNKTENDDEEKGETSKFKLEINKTENDDDDEVDSFNENSRFKLKVNKKNKDEEDIEKEMEELELEKLLENDDDYTNSYQNEDEDGDEDDNENEDDEESSNKKVDLKKFEINGNSMKISKNEEEANCEEPELDKVSKMRLLNQEIASSNAELRRRIKELEEMKEKWKPELRESIEQLTTEPQATPRSLINQASEKKIVRPAVQKRRNKRQTMKASLK</sequence>
<feature type="compositionally biased region" description="Polar residues" evidence="2">
    <location>
        <begin position="2063"/>
        <end position="2079"/>
    </location>
</feature>
<feature type="compositionally biased region" description="Polar residues" evidence="2">
    <location>
        <begin position="1526"/>
        <end position="1540"/>
    </location>
</feature>
<feature type="compositionally biased region" description="Polar residues" evidence="2">
    <location>
        <begin position="1348"/>
        <end position="1370"/>
    </location>
</feature>
<dbReference type="PANTHER" id="PTHR33331:SF13">
    <property type="entry name" value="COILED-COIL DOMAIN CONTAINING 162"/>
    <property type="match status" value="1"/>
</dbReference>
<evidence type="ECO:0000256" key="2">
    <source>
        <dbReference type="SAM" id="MobiDB-lite"/>
    </source>
</evidence>
<comment type="caution">
    <text evidence="3">The sequence shown here is derived from an EMBL/GenBank/DDBJ whole genome shotgun (WGS) entry which is preliminary data.</text>
</comment>
<feature type="compositionally biased region" description="Basic and acidic residues" evidence="2">
    <location>
        <begin position="1389"/>
        <end position="1412"/>
    </location>
</feature>
<accession>A0ABR2IZ83</accession>
<protein>
    <submittedName>
        <fullName evidence="3">Uncharacterized protein</fullName>
    </submittedName>
</protein>
<keyword evidence="1" id="KW-0175">Coiled coil</keyword>
<feature type="coiled-coil region" evidence="1">
    <location>
        <begin position="1704"/>
        <end position="1738"/>
    </location>
</feature>
<dbReference type="PANTHER" id="PTHR33331">
    <property type="entry name" value="COILED-COIL DOMAIN-CONTAINING PROTEIN 162"/>
    <property type="match status" value="1"/>
</dbReference>
<evidence type="ECO:0000256" key="1">
    <source>
        <dbReference type="SAM" id="Coils"/>
    </source>
</evidence>
<proteinExistence type="predicted"/>